<name>A0A4Q6XPW8_9SPHI</name>
<gene>
    <name evidence="2" type="ORF">EWE74_03860</name>
</gene>
<evidence type="ECO:0000313" key="2">
    <source>
        <dbReference type="EMBL" id="RZF61961.1"/>
    </source>
</evidence>
<dbReference type="Proteomes" id="UP000292855">
    <property type="component" value="Unassembled WGS sequence"/>
</dbReference>
<evidence type="ECO:0000313" key="3">
    <source>
        <dbReference type="Proteomes" id="UP000292855"/>
    </source>
</evidence>
<dbReference type="EMBL" id="SGIT01000001">
    <property type="protein sequence ID" value="RZF61961.1"/>
    <property type="molecule type" value="Genomic_DNA"/>
</dbReference>
<evidence type="ECO:0000256" key="1">
    <source>
        <dbReference type="SAM" id="Phobius"/>
    </source>
</evidence>
<reference evidence="2 3" key="1">
    <citation type="submission" date="2019-02" db="EMBL/GenBank/DDBJ databases">
        <authorList>
            <person name="Li Y."/>
        </authorList>
    </citation>
    <scope>NUCLEOTIDE SEQUENCE [LARGE SCALE GENOMIC DNA]</scope>
    <source>
        <strain evidence="2 3">30C10-4-7</strain>
    </source>
</reference>
<dbReference type="AlphaFoldDB" id="A0A4Q6XPW8"/>
<feature type="transmembrane region" description="Helical" evidence="1">
    <location>
        <begin position="6"/>
        <end position="24"/>
    </location>
</feature>
<keyword evidence="1" id="KW-0472">Membrane</keyword>
<keyword evidence="1" id="KW-0812">Transmembrane</keyword>
<dbReference type="RefSeq" id="WP_130140191.1">
    <property type="nucleotide sequence ID" value="NZ_SGIT01000001.1"/>
</dbReference>
<proteinExistence type="predicted"/>
<comment type="caution">
    <text evidence="2">The sequence shown here is derived from an EMBL/GenBank/DDBJ whole genome shotgun (WGS) entry which is preliminary data.</text>
</comment>
<accession>A0A4Q6XPW8</accession>
<organism evidence="2 3">
    <name type="scientific">Sphingobacterium corticibacterium</name>
    <dbReference type="NCBI Taxonomy" id="2484746"/>
    <lineage>
        <taxon>Bacteria</taxon>
        <taxon>Pseudomonadati</taxon>
        <taxon>Bacteroidota</taxon>
        <taxon>Sphingobacteriia</taxon>
        <taxon>Sphingobacteriales</taxon>
        <taxon>Sphingobacteriaceae</taxon>
        <taxon>Sphingobacterium</taxon>
    </lineage>
</organism>
<protein>
    <submittedName>
        <fullName evidence="2">Uncharacterized protein</fullName>
    </submittedName>
</protein>
<keyword evidence="3" id="KW-1185">Reference proteome</keyword>
<dbReference type="OrthoDB" id="637901at2"/>
<sequence>MKRTIWIFVVVLVITAGTIIALYLSRKNQALDQYVHPNSQAVVSIAVDDLLLDNMSQFFKRRTDSIVPASGLLDMESWWRSGIHIPAQIHFFTLKDNPLTFFTIQKIAKPEKWDAFLKEHCIDSVQVMEDAGQRLSFAHLASNTDVLYDDQYLLLRLTATKQEEDNVMQAIWEAMNNWVYVSDFDFLPAENSKAHIAYRHTDGTFQLFADVSDGHVALSGDWHLTTDAPVISKIRKQETNNTFISLWSTLSPTETPFITRSLSIFSDVESDMWVNHSYDYVDLFISSDITTQQDTIITYDYDADFNSVEKKEIQEIHVPVIENVWKGDTQLAAALPEKLLYRFYKDVQDSLIILSTKKDSEFTPVFVSAASPFHLTVDFRNLPSSWNNMLHPLQEQVFQIAVETSIIEKKTLGITGSIRYAEK</sequence>
<keyword evidence="1" id="KW-1133">Transmembrane helix</keyword>